<protein>
    <submittedName>
        <fullName evidence="2">HD domain-containing protein</fullName>
    </submittedName>
</protein>
<dbReference type="CDD" id="cd00077">
    <property type="entry name" value="HDc"/>
    <property type="match status" value="1"/>
</dbReference>
<evidence type="ECO:0000259" key="1">
    <source>
        <dbReference type="Pfam" id="PF01966"/>
    </source>
</evidence>
<proteinExistence type="predicted"/>
<sequence length="167" mass="19615">MKHSEIIEKLEREMIFFNRKDPMRIHHLIKVHRFAQLIGHMENLDNHTQFLVECAALVHDIGIRPSEEKYGKSNGKLQEQEGPAYARKMLEKLDFDEPDIERICYLVGHHHTYSNIDGIDYQILIESDFLVNFYEDSIEYDAIKNAYQKIFKTESGKTLCSACYFGN</sequence>
<evidence type="ECO:0000313" key="3">
    <source>
        <dbReference type="Proteomes" id="UP000824118"/>
    </source>
</evidence>
<comment type="caution">
    <text evidence="2">The sequence shown here is derived from an EMBL/GenBank/DDBJ whole genome shotgun (WGS) entry which is preliminary data.</text>
</comment>
<dbReference type="Gene3D" id="1.10.3210.10">
    <property type="entry name" value="Hypothetical protein af1432"/>
    <property type="match status" value="1"/>
</dbReference>
<dbReference type="AlphaFoldDB" id="A0A9D1LXR8"/>
<dbReference type="EMBL" id="DVNG01000036">
    <property type="protein sequence ID" value="HIU49921.1"/>
    <property type="molecule type" value="Genomic_DNA"/>
</dbReference>
<dbReference type="InterPro" id="IPR006674">
    <property type="entry name" value="HD_domain"/>
</dbReference>
<dbReference type="Proteomes" id="UP000824118">
    <property type="component" value="Unassembled WGS sequence"/>
</dbReference>
<dbReference type="InterPro" id="IPR003607">
    <property type="entry name" value="HD/PDEase_dom"/>
</dbReference>
<accession>A0A9D1LXR8</accession>
<feature type="domain" description="HD" evidence="1">
    <location>
        <begin position="24"/>
        <end position="117"/>
    </location>
</feature>
<reference evidence="2" key="1">
    <citation type="submission" date="2020-10" db="EMBL/GenBank/DDBJ databases">
        <authorList>
            <person name="Gilroy R."/>
        </authorList>
    </citation>
    <scope>NUCLEOTIDE SEQUENCE</scope>
    <source>
        <strain evidence="2">ChiGjej1B1-1684</strain>
    </source>
</reference>
<dbReference type="SUPFAM" id="SSF109604">
    <property type="entry name" value="HD-domain/PDEase-like"/>
    <property type="match status" value="1"/>
</dbReference>
<name>A0A9D1LXR8_9FIRM</name>
<organism evidence="2 3">
    <name type="scientific">Candidatus Limousia pullorum</name>
    <dbReference type="NCBI Taxonomy" id="2840860"/>
    <lineage>
        <taxon>Bacteria</taxon>
        <taxon>Bacillati</taxon>
        <taxon>Bacillota</taxon>
        <taxon>Clostridia</taxon>
        <taxon>Eubacteriales</taxon>
        <taxon>Oscillospiraceae</taxon>
        <taxon>Oscillospiraceae incertae sedis</taxon>
        <taxon>Candidatus Limousia</taxon>
    </lineage>
</organism>
<evidence type="ECO:0000313" key="2">
    <source>
        <dbReference type="EMBL" id="HIU49921.1"/>
    </source>
</evidence>
<dbReference type="Pfam" id="PF01966">
    <property type="entry name" value="HD"/>
    <property type="match status" value="1"/>
</dbReference>
<gene>
    <name evidence="2" type="ORF">IAD22_02750</name>
</gene>
<reference evidence="2" key="2">
    <citation type="journal article" date="2021" name="PeerJ">
        <title>Extensive microbial diversity within the chicken gut microbiome revealed by metagenomics and culture.</title>
        <authorList>
            <person name="Gilroy R."/>
            <person name="Ravi A."/>
            <person name="Getino M."/>
            <person name="Pursley I."/>
            <person name="Horton D.L."/>
            <person name="Alikhan N.F."/>
            <person name="Baker D."/>
            <person name="Gharbi K."/>
            <person name="Hall N."/>
            <person name="Watson M."/>
            <person name="Adriaenssens E.M."/>
            <person name="Foster-Nyarko E."/>
            <person name="Jarju S."/>
            <person name="Secka A."/>
            <person name="Antonio M."/>
            <person name="Oren A."/>
            <person name="Chaudhuri R.R."/>
            <person name="La Ragione R."/>
            <person name="Hildebrand F."/>
            <person name="Pallen M.J."/>
        </authorList>
    </citation>
    <scope>NUCLEOTIDE SEQUENCE</scope>
    <source>
        <strain evidence="2">ChiGjej1B1-1684</strain>
    </source>
</reference>